<comment type="caution">
    <text evidence="2">The sequence shown here is derived from an EMBL/GenBank/DDBJ whole genome shotgun (WGS) entry which is preliminary data.</text>
</comment>
<name>A0A370DDP4_9GAMM</name>
<sequence>MSVTQKLDRNNNNLVISITGSFNFSEHPGFRDSYRDIEPDKNLNVSVDLANTEYMDSSALGMLLLLDEHFSDQRINIINCSDYIKQVLNIANFELKFNIT</sequence>
<evidence type="ECO:0000313" key="2">
    <source>
        <dbReference type="EMBL" id="RDH83032.1"/>
    </source>
</evidence>
<dbReference type="Proteomes" id="UP000254266">
    <property type="component" value="Unassembled WGS sequence"/>
</dbReference>
<dbReference type="PROSITE" id="PS50801">
    <property type="entry name" value="STAS"/>
    <property type="match status" value="1"/>
</dbReference>
<reference evidence="2 3" key="1">
    <citation type="journal article" date="2018" name="ISME J.">
        <title>Endosymbiont genomes yield clues of tubeworm success.</title>
        <authorList>
            <person name="Li Y."/>
            <person name="Liles M.R."/>
            <person name="Halanych K.M."/>
        </authorList>
    </citation>
    <scope>NUCLEOTIDE SEQUENCE [LARGE SCALE GENOMIC DNA]</scope>
    <source>
        <strain evidence="2">A1464</strain>
    </source>
</reference>
<dbReference type="EMBL" id="QFXC01000011">
    <property type="protein sequence ID" value="RDH83032.1"/>
    <property type="molecule type" value="Genomic_DNA"/>
</dbReference>
<proteinExistence type="predicted"/>
<evidence type="ECO:0000313" key="3">
    <source>
        <dbReference type="Proteomes" id="UP000254266"/>
    </source>
</evidence>
<dbReference type="InterPro" id="IPR036513">
    <property type="entry name" value="STAS_dom_sf"/>
</dbReference>
<organism evidence="2 3">
    <name type="scientific">endosymbiont of Galathealinum brachiosum</name>
    <dbReference type="NCBI Taxonomy" id="2200906"/>
    <lineage>
        <taxon>Bacteria</taxon>
        <taxon>Pseudomonadati</taxon>
        <taxon>Pseudomonadota</taxon>
        <taxon>Gammaproteobacteria</taxon>
        <taxon>sulfur-oxidizing symbionts</taxon>
    </lineage>
</organism>
<feature type="domain" description="STAS" evidence="1">
    <location>
        <begin position="3"/>
        <end position="100"/>
    </location>
</feature>
<dbReference type="Gene3D" id="3.30.750.24">
    <property type="entry name" value="STAS domain"/>
    <property type="match status" value="1"/>
</dbReference>
<dbReference type="InterPro" id="IPR002645">
    <property type="entry name" value="STAS_dom"/>
</dbReference>
<gene>
    <name evidence="2" type="ORF">DIZ80_12285</name>
</gene>
<dbReference type="CDD" id="cd07043">
    <property type="entry name" value="STAS_anti-anti-sigma_factors"/>
    <property type="match status" value="1"/>
</dbReference>
<protein>
    <submittedName>
        <fullName evidence="2">Anti-anti-sigma factor</fullName>
    </submittedName>
</protein>
<dbReference type="AlphaFoldDB" id="A0A370DDP4"/>
<accession>A0A370DDP4</accession>
<dbReference type="SUPFAM" id="SSF52091">
    <property type="entry name" value="SpoIIaa-like"/>
    <property type="match status" value="1"/>
</dbReference>
<keyword evidence="3" id="KW-1185">Reference proteome</keyword>
<evidence type="ECO:0000259" key="1">
    <source>
        <dbReference type="PROSITE" id="PS50801"/>
    </source>
</evidence>
<dbReference type="Pfam" id="PF01740">
    <property type="entry name" value="STAS"/>
    <property type="match status" value="1"/>
</dbReference>